<organism evidence="1 2">
    <name type="scientific">Cherax quadricarinatus</name>
    <name type="common">Australian red claw crayfish</name>
    <dbReference type="NCBI Taxonomy" id="27406"/>
    <lineage>
        <taxon>Eukaryota</taxon>
        <taxon>Metazoa</taxon>
        <taxon>Ecdysozoa</taxon>
        <taxon>Arthropoda</taxon>
        <taxon>Crustacea</taxon>
        <taxon>Multicrustacea</taxon>
        <taxon>Malacostraca</taxon>
        <taxon>Eumalacostraca</taxon>
        <taxon>Eucarida</taxon>
        <taxon>Decapoda</taxon>
        <taxon>Pleocyemata</taxon>
        <taxon>Astacidea</taxon>
        <taxon>Parastacoidea</taxon>
        <taxon>Parastacidae</taxon>
        <taxon>Cherax</taxon>
    </lineage>
</organism>
<proteinExistence type="predicted"/>
<dbReference type="Proteomes" id="UP001445076">
    <property type="component" value="Unassembled WGS sequence"/>
</dbReference>
<protein>
    <submittedName>
        <fullName evidence="1">Uncharacterized protein</fullName>
    </submittedName>
</protein>
<sequence length="110" mass="13309">MFVQYSILDNWIMYNTPKNHAKEIIHGEINNQSTKTLFTSAKTLAKATLRYILFYTHFTRADFSEMYHLFYIMHTVYKKLKNRRLKLYTVYVHDTGCHKIPMMFLELNFN</sequence>
<evidence type="ECO:0000313" key="1">
    <source>
        <dbReference type="EMBL" id="KAK8754547.1"/>
    </source>
</evidence>
<evidence type="ECO:0000313" key="2">
    <source>
        <dbReference type="Proteomes" id="UP001445076"/>
    </source>
</evidence>
<name>A0AAW0YDB1_CHEQU</name>
<reference evidence="1 2" key="1">
    <citation type="journal article" date="2024" name="BMC Genomics">
        <title>Genome assembly of redclaw crayfish (Cherax quadricarinatus) provides insights into its immune adaptation and hypoxia tolerance.</title>
        <authorList>
            <person name="Liu Z."/>
            <person name="Zheng J."/>
            <person name="Li H."/>
            <person name="Fang K."/>
            <person name="Wang S."/>
            <person name="He J."/>
            <person name="Zhou D."/>
            <person name="Weng S."/>
            <person name="Chi M."/>
            <person name="Gu Z."/>
            <person name="He J."/>
            <person name="Li F."/>
            <person name="Wang M."/>
        </authorList>
    </citation>
    <scope>NUCLEOTIDE SEQUENCE [LARGE SCALE GENOMIC DNA]</scope>
    <source>
        <strain evidence="1">ZL_2023a</strain>
    </source>
</reference>
<gene>
    <name evidence="1" type="ORF">OTU49_016670</name>
</gene>
<accession>A0AAW0YDB1</accession>
<comment type="caution">
    <text evidence="1">The sequence shown here is derived from an EMBL/GenBank/DDBJ whole genome shotgun (WGS) entry which is preliminary data.</text>
</comment>
<keyword evidence="2" id="KW-1185">Reference proteome</keyword>
<dbReference type="AlphaFoldDB" id="A0AAW0YDB1"/>
<dbReference type="EMBL" id="JARKIK010000001">
    <property type="protein sequence ID" value="KAK8754547.1"/>
    <property type="molecule type" value="Genomic_DNA"/>
</dbReference>